<keyword evidence="10" id="KW-1185">Reference proteome</keyword>
<comment type="subcellular location">
    <subcellularLocation>
        <location evidence="1">Cytoplasm</location>
        <location evidence="1">Cytoskeleton</location>
    </subcellularLocation>
</comment>
<dbReference type="GO" id="GO:0060236">
    <property type="term" value="P:regulation of mitotic spindle organization"/>
    <property type="evidence" value="ECO:0007669"/>
    <property type="project" value="InterPro"/>
</dbReference>
<evidence type="ECO:0000256" key="6">
    <source>
        <dbReference type="SAM" id="MobiDB-lite"/>
    </source>
</evidence>
<keyword evidence="5" id="KW-0175">Coiled coil</keyword>
<reference evidence="10" key="1">
    <citation type="submission" date="2012-12" db="EMBL/GenBank/DDBJ databases">
        <authorList>
            <person name="Hellsten U."/>
            <person name="Grimwood J."/>
            <person name="Chapman J.A."/>
            <person name="Shapiro H."/>
            <person name="Aerts A."/>
            <person name="Otillar R.P."/>
            <person name="Terry A.Y."/>
            <person name="Boore J.L."/>
            <person name="Simakov O."/>
            <person name="Marletaz F."/>
            <person name="Cho S.-J."/>
            <person name="Edsinger-Gonzales E."/>
            <person name="Havlak P."/>
            <person name="Kuo D.-H."/>
            <person name="Larsson T."/>
            <person name="Lv J."/>
            <person name="Arendt D."/>
            <person name="Savage R."/>
            <person name="Osoegawa K."/>
            <person name="de Jong P."/>
            <person name="Lindberg D.R."/>
            <person name="Seaver E.C."/>
            <person name="Weisblat D.A."/>
            <person name="Putnam N.H."/>
            <person name="Grigoriev I.V."/>
            <person name="Rokhsar D.S."/>
        </authorList>
    </citation>
    <scope>NUCLEOTIDE SEQUENCE</scope>
</reference>
<evidence type="ECO:0000313" key="9">
    <source>
        <dbReference type="EnsemblMetazoa" id="HelroP192725"/>
    </source>
</evidence>
<evidence type="ECO:0000256" key="5">
    <source>
        <dbReference type="SAM" id="Coils"/>
    </source>
</evidence>
<evidence type="ECO:0000256" key="2">
    <source>
        <dbReference type="ARBA" id="ARBA00005885"/>
    </source>
</evidence>
<evidence type="ECO:0000256" key="4">
    <source>
        <dbReference type="ARBA" id="ARBA00023212"/>
    </source>
</evidence>
<evidence type="ECO:0000256" key="3">
    <source>
        <dbReference type="ARBA" id="ARBA00022490"/>
    </source>
</evidence>
<dbReference type="KEGG" id="hro:HELRODRAFT_192725"/>
<dbReference type="AlphaFoldDB" id="T1FU83"/>
<keyword evidence="4" id="KW-0206">Cytoskeleton</keyword>
<dbReference type="PANTHER" id="PTHR14326">
    <property type="entry name" value="TARGETING PROTEIN FOR XKLP2"/>
    <property type="match status" value="1"/>
</dbReference>
<dbReference type="InterPro" id="IPR009675">
    <property type="entry name" value="TPX2_fam"/>
</dbReference>
<reference evidence="9" key="3">
    <citation type="submission" date="2015-06" db="UniProtKB">
        <authorList>
            <consortium name="EnsemblMetazoa"/>
        </authorList>
    </citation>
    <scope>IDENTIFICATION</scope>
</reference>
<dbReference type="EnsemblMetazoa" id="HelroT192725">
    <property type="protein sequence ID" value="HelroP192725"/>
    <property type="gene ID" value="HelroG192725"/>
</dbReference>
<dbReference type="HOGENOM" id="CLU_447106_0_0_1"/>
<evidence type="ECO:0000313" key="10">
    <source>
        <dbReference type="Proteomes" id="UP000015101"/>
    </source>
</evidence>
<feature type="region of interest" description="Disordered" evidence="6">
    <location>
        <begin position="543"/>
        <end position="572"/>
    </location>
</feature>
<dbReference type="EMBL" id="KB097026">
    <property type="protein sequence ID" value="ESO00079.1"/>
    <property type="molecule type" value="Genomic_DNA"/>
</dbReference>
<dbReference type="InParanoid" id="T1FU83"/>
<dbReference type="GeneID" id="20212379"/>
<dbReference type="STRING" id="6412.T1FU83"/>
<accession>T1FU83</accession>
<name>T1FU83_HELRO</name>
<feature type="coiled-coil region" evidence="5">
    <location>
        <begin position="452"/>
        <end position="482"/>
    </location>
</feature>
<dbReference type="GO" id="GO:0005819">
    <property type="term" value="C:spindle"/>
    <property type="evidence" value="ECO:0007669"/>
    <property type="project" value="InterPro"/>
</dbReference>
<dbReference type="InterPro" id="IPR027329">
    <property type="entry name" value="TPX2_C"/>
</dbReference>
<dbReference type="EMBL" id="AMQM01005654">
    <property type="status" value="NOT_ANNOTATED_CDS"/>
    <property type="molecule type" value="Genomic_DNA"/>
</dbReference>
<feature type="compositionally biased region" description="Polar residues" evidence="6">
    <location>
        <begin position="375"/>
        <end position="398"/>
    </location>
</feature>
<evidence type="ECO:0000313" key="8">
    <source>
        <dbReference type="EMBL" id="ESO00079.1"/>
    </source>
</evidence>
<comment type="similarity">
    <text evidence="2">Belongs to the TPX2 family.</text>
</comment>
<keyword evidence="3" id="KW-0963">Cytoplasm</keyword>
<gene>
    <name evidence="9" type="primary">20212379</name>
    <name evidence="8" type="ORF">HELRODRAFT_192725</name>
</gene>
<protein>
    <recommendedName>
        <fullName evidence="7">TPX2 C-terminal domain-containing protein</fullName>
    </recommendedName>
</protein>
<feature type="region of interest" description="Disordered" evidence="6">
    <location>
        <begin position="366"/>
        <end position="400"/>
    </location>
</feature>
<reference evidence="8 10" key="2">
    <citation type="journal article" date="2013" name="Nature">
        <title>Insights into bilaterian evolution from three spiralian genomes.</title>
        <authorList>
            <person name="Simakov O."/>
            <person name="Marletaz F."/>
            <person name="Cho S.J."/>
            <person name="Edsinger-Gonzales E."/>
            <person name="Havlak P."/>
            <person name="Hellsten U."/>
            <person name="Kuo D.H."/>
            <person name="Larsson T."/>
            <person name="Lv J."/>
            <person name="Arendt D."/>
            <person name="Savage R."/>
            <person name="Osoegawa K."/>
            <person name="de Jong P."/>
            <person name="Grimwood J."/>
            <person name="Chapman J.A."/>
            <person name="Shapiro H."/>
            <person name="Aerts A."/>
            <person name="Otillar R.P."/>
            <person name="Terry A.Y."/>
            <person name="Boore J.L."/>
            <person name="Grigoriev I.V."/>
            <person name="Lindberg D.R."/>
            <person name="Seaver E.C."/>
            <person name="Weisblat D.A."/>
            <person name="Putnam N.H."/>
            <person name="Rokhsar D.S."/>
        </authorList>
    </citation>
    <scope>NUCLEOTIDE SEQUENCE</scope>
</reference>
<feature type="compositionally biased region" description="Low complexity" evidence="6">
    <location>
        <begin position="319"/>
        <end position="331"/>
    </location>
</feature>
<feature type="domain" description="TPX2 C-terminal" evidence="7">
    <location>
        <begin position="435"/>
        <end position="499"/>
    </location>
</feature>
<evidence type="ECO:0000259" key="7">
    <source>
        <dbReference type="Pfam" id="PF06886"/>
    </source>
</evidence>
<evidence type="ECO:0000256" key="1">
    <source>
        <dbReference type="ARBA" id="ARBA00004245"/>
    </source>
</evidence>
<dbReference type="Proteomes" id="UP000015101">
    <property type="component" value="Unassembled WGS sequence"/>
</dbReference>
<proteinExistence type="inferred from homology"/>
<feature type="region of interest" description="Disordered" evidence="6">
    <location>
        <begin position="319"/>
        <end position="340"/>
    </location>
</feature>
<dbReference type="CTD" id="20212379"/>
<dbReference type="RefSeq" id="XP_009021853.1">
    <property type="nucleotide sequence ID" value="XM_009023605.1"/>
</dbReference>
<dbReference type="Pfam" id="PF06886">
    <property type="entry name" value="TPX2"/>
    <property type="match status" value="1"/>
</dbReference>
<organism evidence="9 10">
    <name type="scientific">Helobdella robusta</name>
    <name type="common">Californian leech</name>
    <dbReference type="NCBI Taxonomy" id="6412"/>
    <lineage>
        <taxon>Eukaryota</taxon>
        <taxon>Metazoa</taxon>
        <taxon>Spiralia</taxon>
        <taxon>Lophotrochozoa</taxon>
        <taxon>Annelida</taxon>
        <taxon>Clitellata</taxon>
        <taxon>Hirudinea</taxon>
        <taxon>Rhynchobdellida</taxon>
        <taxon>Glossiphoniidae</taxon>
        <taxon>Helobdella</taxon>
    </lineage>
</organism>
<dbReference type="GO" id="GO:0005874">
    <property type="term" value="C:microtubule"/>
    <property type="evidence" value="ECO:0007669"/>
    <property type="project" value="InterPro"/>
</dbReference>
<dbReference type="PANTHER" id="PTHR14326:SF44">
    <property type="entry name" value="TARGETING PROTEIN FOR XKLP2"/>
    <property type="match status" value="1"/>
</dbReference>
<dbReference type="OrthoDB" id="1684416at2759"/>
<sequence length="611" mass="67824">MSLGRGEMTSPRASWDFNAPQYVDFVKISAGLDVDSLEELEDYFNYDHEAGTKVNFENGAGLEIPTEMPDTDSPTTTVAEGDNNVTTNTNLANCFTGLNVVGVKQDCDLILPKNNCPVGNNCTDNGLALESSFARSEAADVMASPSECRNRFRTILTINSARKRLSMSVDRGREKMRQFRMPADSTELEKQTAERKRIPSEKRYVQVEMEMKPSHSRQLFDGPIEERIINALISDVKAEDDKKAMQKAIPHPGVSYKLSQNIKLTEIKPFSFEKRDLQLMAKKEEFIRKVWDEEKKARIFKAQPFPEIIFSQKPSKQQLKQLQPKQLQQQPIATSSSSQNLANSKVTAAIPFNFHTQVRALAKQQQQHHVHQQQNVAGCNNGSGAVANKQPTATTGSCENKESVKNFKAKPASVLQKNPFRPSKAHQHTTDHAAFSLNTQQRAEKRAEWESYVKLKEQRKEEERLLAERRKEEEKLQETKKLRALTVHKANPAPNFRSSVAVLAVASASSSSSSTQDVSCSGGGGSGGVAALNKSCVSVDGANPTSKMVNKENESSNKPPARKGCIPRNSAKPKAQIHGSYRLTGNMCLCICLSVCLSVCIYVNDYVFLHV</sequence>